<dbReference type="RefSeq" id="WP_012102418.1">
    <property type="nucleotide sequence ID" value="NC_009706.1"/>
</dbReference>
<keyword evidence="3" id="KW-0677">Repeat</keyword>
<dbReference type="Gene3D" id="3.80.10.10">
    <property type="entry name" value="Ribonuclease Inhibitor"/>
    <property type="match status" value="1"/>
</dbReference>
<evidence type="ECO:0000259" key="5">
    <source>
        <dbReference type="Pfam" id="PF13205"/>
    </source>
</evidence>
<dbReference type="Proteomes" id="UP000002411">
    <property type="component" value="Chromosome"/>
</dbReference>
<evidence type="ECO:0000256" key="1">
    <source>
        <dbReference type="ARBA" id="ARBA00022614"/>
    </source>
</evidence>
<dbReference type="InterPro" id="IPR032675">
    <property type="entry name" value="LRR_dom_sf"/>
</dbReference>
<evidence type="ECO:0000313" key="6">
    <source>
        <dbReference type="EMBL" id="EDK34092.1"/>
    </source>
</evidence>
<accession>A5MYZ6</accession>
<proteinExistence type="predicted"/>
<reference evidence="6 7" key="1">
    <citation type="journal article" date="2008" name="Proc. Natl. Acad. Sci. U.S.A.">
        <title>The genome of Clostridium kluyveri, a strict anaerobe with unique metabolic features.</title>
        <authorList>
            <person name="Seedorf H."/>
            <person name="Fricke W.F."/>
            <person name="Veith B."/>
            <person name="Brueggemann H."/>
            <person name="Liesegang H."/>
            <person name="Strittmatter A."/>
            <person name="Miethke M."/>
            <person name="Buckel W."/>
            <person name="Hinderberger J."/>
            <person name="Li F."/>
            <person name="Hagemeier C."/>
            <person name="Thauer R.K."/>
            <person name="Gottschalk G."/>
        </authorList>
    </citation>
    <scope>NUCLEOTIDE SEQUENCE [LARGE SCALE GENOMIC DNA]</scope>
    <source>
        <strain evidence="7">ATCC 8527 / DSM 555 / NCIMB 10680</strain>
    </source>
</reference>
<dbReference type="InterPro" id="IPR001611">
    <property type="entry name" value="Leu-rich_rpt"/>
</dbReference>
<dbReference type="EMBL" id="CP000673">
    <property type="protein sequence ID" value="EDK34092.1"/>
    <property type="molecule type" value="Genomic_DNA"/>
</dbReference>
<dbReference type="KEGG" id="ckl:CKL_2080"/>
<dbReference type="PROSITE" id="PS51450">
    <property type="entry name" value="LRR"/>
    <property type="match status" value="8"/>
</dbReference>
<feature type="chain" id="PRO_5002684958" description="SbsA Ig-like domain-containing protein" evidence="4">
    <location>
        <begin position="24"/>
        <end position="369"/>
    </location>
</feature>
<dbReference type="InterPro" id="IPR003591">
    <property type="entry name" value="Leu-rich_rpt_typical-subtyp"/>
</dbReference>
<dbReference type="Pfam" id="PF13205">
    <property type="entry name" value="Big_5"/>
    <property type="match status" value="1"/>
</dbReference>
<dbReference type="InterPro" id="IPR050836">
    <property type="entry name" value="SDS22/Internalin_LRR"/>
</dbReference>
<dbReference type="SUPFAM" id="SSF52058">
    <property type="entry name" value="L domain-like"/>
    <property type="match status" value="1"/>
</dbReference>
<evidence type="ECO:0000256" key="4">
    <source>
        <dbReference type="SAM" id="SignalP"/>
    </source>
</evidence>
<feature type="domain" description="SbsA Ig-like" evidence="5">
    <location>
        <begin position="18"/>
        <end position="118"/>
    </location>
</feature>
<dbReference type="STRING" id="431943.CKL_2080"/>
<keyword evidence="7" id="KW-1185">Reference proteome</keyword>
<keyword evidence="2 4" id="KW-0732">Signal</keyword>
<sequence length="369" mass="41320">MKNKFITGILISTFLLLAPSVKAANFTDNQTVDSNKTWTIKFTDEVRFDNTTKEGITVTDTKGATINIGIQLGQDSKTVIVTAPESGYTKGESYILNVGSKAHSIKGKALKNEYKLHFNIKKDTNNNIVTFKDANLEQEIRTIINKPTGDIYKSDVENIKELDIELGGIQDISGIESLTNLQKLDLYGNKISDITVLKDLTNLQELNLGYNKINDITTLKNLTNLQKLDLYVNQISDISALKDLTNLKTLDLEDNLISNISILEGLYNLKILDLDYNKISNISALKGLYNLQNISAYKNQISDISALKGLYNLKTLDLTDNQISDINVLKGLYNLRTLYLGDNQISDTDKQLLQNALSNCTIKYIRDYK</sequence>
<dbReference type="InterPro" id="IPR025875">
    <property type="entry name" value="Leu-rich_rpt_4"/>
</dbReference>
<dbReference type="Pfam" id="PF00560">
    <property type="entry name" value="LRR_1"/>
    <property type="match status" value="1"/>
</dbReference>
<dbReference type="Pfam" id="PF12799">
    <property type="entry name" value="LRR_4"/>
    <property type="match status" value="4"/>
</dbReference>
<dbReference type="SMART" id="SM00369">
    <property type="entry name" value="LRR_TYP"/>
    <property type="match status" value="7"/>
</dbReference>
<dbReference type="PANTHER" id="PTHR46652">
    <property type="entry name" value="LEUCINE-RICH REPEAT AND IQ DOMAIN-CONTAINING PROTEIN 1-RELATED"/>
    <property type="match status" value="1"/>
</dbReference>
<evidence type="ECO:0000313" key="7">
    <source>
        <dbReference type="Proteomes" id="UP000002411"/>
    </source>
</evidence>
<organism evidence="6 7">
    <name type="scientific">Clostridium kluyveri (strain ATCC 8527 / DSM 555 / NBRC 12016 / NCIMB 10680 / K1)</name>
    <dbReference type="NCBI Taxonomy" id="431943"/>
    <lineage>
        <taxon>Bacteria</taxon>
        <taxon>Bacillati</taxon>
        <taxon>Bacillota</taxon>
        <taxon>Clostridia</taxon>
        <taxon>Eubacteriales</taxon>
        <taxon>Clostridiaceae</taxon>
        <taxon>Clostridium</taxon>
    </lineage>
</organism>
<protein>
    <recommendedName>
        <fullName evidence="5">SbsA Ig-like domain-containing protein</fullName>
    </recommendedName>
</protein>
<dbReference type="HOGENOM" id="CLU_749459_0_0_9"/>
<name>A5MYZ6_CLOK5</name>
<dbReference type="AlphaFoldDB" id="A5MYZ6"/>
<evidence type="ECO:0000256" key="2">
    <source>
        <dbReference type="ARBA" id="ARBA00022729"/>
    </source>
</evidence>
<feature type="signal peptide" evidence="4">
    <location>
        <begin position="1"/>
        <end position="23"/>
    </location>
</feature>
<dbReference type="PANTHER" id="PTHR46652:SF3">
    <property type="entry name" value="LEUCINE-RICH REPEAT-CONTAINING PROTEIN 9"/>
    <property type="match status" value="1"/>
</dbReference>
<keyword evidence="1" id="KW-0433">Leucine-rich repeat</keyword>
<dbReference type="SMART" id="SM00365">
    <property type="entry name" value="LRR_SD22"/>
    <property type="match status" value="8"/>
</dbReference>
<dbReference type="eggNOG" id="COG4886">
    <property type="taxonomic scope" value="Bacteria"/>
</dbReference>
<evidence type="ECO:0000256" key="3">
    <source>
        <dbReference type="ARBA" id="ARBA00022737"/>
    </source>
</evidence>
<gene>
    <name evidence="6" type="ordered locus">CKL_2080</name>
</gene>
<dbReference type="InterPro" id="IPR032812">
    <property type="entry name" value="SbsA_Ig"/>
</dbReference>